<feature type="transmembrane region" description="Helical" evidence="11">
    <location>
        <begin position="346"/>
        <end position="363"/>
    </location>
</feature>
<feature type="transmembrane region" description="Helical" evidence="11">
    <location>
        <begin position="400"/>
        <end position="423"/>
    </location>
</feature>
<evidence type="ECO:0000256" key="10">
    <source>
        <dbReference type="ARBA" id="ARBA00093644"/>
    </source>
</evidence>
<dbReference type="PANTHER" id="PTHR10050">
    <property type="entry name" value="DOLICHYL-PHOSPHATE-MANNOSE--PROTEIN MANNOSYLTRANSFERASE"/>
    <property type="match status" value="1"/>
</dbReference>
<evidence type="ECO:0000256" key="7">
    <source>
        <dbReference type="ARBA" id="ARBA00022989"/>
    </source>
</evidence>
<keyword evidence="14" id="KW-1185">Reference proteome</keyword>
<feature type="transmembrane region" description="Helical" evidence="11">
    <location>
        <begin position="187"/>
        <end position="217"/>
    </location>
</feature>
<dbReference type="Proteomes" id="UP001220395">
    <property type="component" value="Chromosome"/>
</dbReference>
<dbReference type="EMBL" id="CP117411">
    <property type="protein sequence ID" value="WCT72706.1"/>
    <property type="molecule type" value="Genomic_DNA"/>
</dbReference>
<keyword evidence="4" id="KW-0328">Glycosyltransferase</keyword>
<dbReference type="InterPro" id="IPR027005">
    <property type="entry name" value="PMT-like"/>
</dbReference>
<reference evidence="13 14" key="1">
    <citation type="submission" date="2023-02" db="EMBL/GenBank/DDBJ databases">
        <title>Genome sequence of Sphingomonas naphthae.</title>
        <authorList>
            <person name="Kim S."/>
            <person name="Heo J."/>
            <person name="Kwon S.-W."/>
        </authorList>
    </citation>
    <scope>NUCLEOTIDE SEQUENCE [LARGE SCALE GENOMIC DNA]</scope>
    <source>
        <strain evidence="13 14">KACC 18716</strain>
    </source>
</reference>
<comment type="similarity">
    <text evidence="3">Belongs to the glycosyltransferase 39 family.</text>
</comment>
<evidence type="ECO:0000256" key="5">
    <source>
        <dbReference type="ARBA" id="ARBA00022679"/>
    </source>
</evidence>
<feature type="transmembrane region" description="Helical" evidence="11">
    <location>
        <begin position="163"/>
        <end position="181"/>
    </location>
</feature>
<dbReference type="Pfam" id="PF02366">
    <property type="entry name" value="PMT"/>
    <property type="match status" value="1"/>
</dbReference>
<evidence type="ECO:0000256" key="2">
    <source>
        <dbReference type="ARBA" id="ARBA00004922"/>
    </source>
</evidence>
<feature type="transmembrane region" description="Helical" evidence="11">
    <location>
        <begin position="229"/>
        <end position="249"/>
    </location>
</feature>
<keyword evidence="7 11" id="KW-1133">Transmembrane helix</keyword>
<evidence type="ECO:0000256" key="6">
    <source>
        <dbReference type="ARBA" id="ARBA00022692"/>
    </source>
</evidence>
<comment type="subcellular location">
    <subcellularLocation>
        <location evidence="1">Endomembrane system</location>
        <topology evidence="1">Multi-pass membrane protein</topology>
    </subcellularLocation>
</comment>
<keyword evidence="8 11" id="KW-0472">Membrane</keyword>
<evidence type="ECO:0000256" key="9">
    <source>
        <dbReference type="ARBA" id="ARBA00093617"/>
    </source>
</evidence>
<feature type="transmembrane region" description="Helical" evidence="11">
    <location>
        <begin position="430"/>
        <end position="450"/>
    </location>
</feature>
<keyword evidence="6 11" id="KW-0812">Transmembrane</keyword>
<feature type="transmembrane region" description="Helical" evidence="11">
    <location>
        <begin position="6"/>
        <end position="29"/>
    </location>
</feature>
<feature type="transmembrane region" description="Helical" evidence="11">
    <location>
        <begin position="375"/>
        <end position="394"/>
    </location>
</feature>
<proteinExistence type="inferred from homology"/>
<name>A0ABY7THK0_9SPHN</name>
<evidence type="ECO:0000256" key="3">
    <source>
        <dbReference type="ARBA" id="ARBA00007222"/>
    </source>
</evidence>
<evidence type="ECO:0000313" key="13">
    <source>
        <dbReference type="EMBL" id="WCT72706.1"/>
    </source>
</evidence>
<evidence type="ECO:0000313" key="14">
    <source>
        <dbReference type="Proteomes" id="UP001220395"/>
    </source>
</evidence>
<keyword evidence="5" id="KW-0808">Transferase</keyword>
<evidence type="ECO:0000256" key="4">
    <source>
        <dbReference type="ARBA" id="ARBA00022676"/>
    </source>
</evidence>
<dbReference type="RefSeq" id="WP_273686676.1">
    <property type="nucleotide sequence ID" value="NZ_CP117411.1"/>
</dbReference>
<accession>A0ABY7THK0</accession>
<organism evidence="13 14">
    <name type="scientific">Sphingomonas naphthae</name>
    <dbReference type="NCBI Taxonomy" id="1813468"/>
    <lineage>
        <taxon>Bacteria</taxon>
        <taxon>Pseudomonadati</taxon>
        <taxon>Pseudomonadota</taxon>
        <taxon>Alphaproteobacteria</taxon>
        <taxon>Sphingomonadales</taxon>
        <taxon>Sphingomonadaceae</taxon>
        <taxon>Sphingomonas</taxon>
    </lineage>
</organism>
<evidence type="ECO:0000256" key="1">
    <source>
        <dbReference type="ARBA" id="ARBA00004127"/>
    </source>
</evidence>
<evidence type="ECO:0000259" key="12">
    <source>
        <dbReference type="Pfam" id="PF02366"/>
    </source>
</evidence>
<comment type="pathway">
    <text evidence="2">Protein modification; protein glycosylation.</text>
</comment>
<dbReference type="InterPro" id="IPR003342">
    <property type="entry name" value="ArnT-like_N"/>
</dbReference>
<feature type="transmembrane region" description="Helical" evidence="11">
    <location>
        <begin position="110"/>
        <end position="127"/>
    </location>
</feature>
<feature type="domain" description="ArnT-like N-terminal" evidence="12">
    <location>
        <begin position="20"/>
        <end position="210"/>
    </location>
</feature>
<sequence>MSLEHRPGIAGTAACAGLVMAVATMLMFAGLGRIRAPIWDESYYLTAVARTEAGQAQFASHPPLGLMLIAAGDWLTGGNETIDQRHMAAVKSIAAEAMPADYRYSGPRHAAALAGVIAAGLFFLLVVALTSSLWTGLLASTLTLFDTALIAQFRAGHLDPFQLMFVLAALLCLVRACGTRSRGAEIGLGVAIMAATLVRANALILLLPALVPIGLALRSDGRAEAVAAASRIAGGAVVAFLVVAMLWLATCRQPPIAGTAAGDADRRAMTETARQWADHERDMSGRVMLALLESYRRYIVADLAGTPREDANGSVPAEWLIGQRPITYRWDAEGAKVAYLALTPNLIAWLASLAGVVEGIGLLATRRATTRDAPLIAALLLLWGGTMLLHLWLAETRVMYLYHHMIALVAGQALAVMALAYLSGRWRERLTIIVAALALGHFFLAAPLAFHRPLSAGECAWRDAVGMIAECVTPR</sequence>
<protein>
    <recommendedName>
        <fullName evidence="9">Polyprenol-phosphate-mannose--protein mannosyltransferase</fullName>
    </recommendedName>
    <alternativeName>
        <fullName evidence="10">Protein O-mannosyltransferase</fullName>
    </alternativeName>
</protein>
<evidence type="ECO:0000256" key="8">
    <source>
        <dbReference type="ARBA" id="ARBA00023136"/>
    </source>
</evidence>
<evidence type="ECO:0000256" key="11">
    <source>
        <dbReference type="SAM" id="Phobius"/>
    </source>
</evidence>
<gene>
    <name evidence="13" type="ORF">PQ455_13825</name>
</gene>